<dbReference type="PATRIC" id="fig|1277257.4.peg.837"/>
<dbReference type="KEGG" id="lau:G293_03900"/>
<dbReference type="Pfam" id="PF19821">
    <property type="entry name" value="Phage_capsid_2"/>
    <property type="match status" value="1"/>
</dbReference>
<protein>
    <recommendedName>
        <fullName evidence="3">Major capsid protein</fullName>
    </recommendedName>
</protein>
<keyword evidence="2" id="KW-1185">Reference proteome</keyword>
<name>A0A0G3I3I3_LIBAF</name>
<dbReference type="RefSeq" id="WP_047264393.1">
    <property type="nucleotide sequence ID" value="NZ_CP004021.1"/>
</dbReference>
<organism evidence="1 2">
    <name type="scientific">Candidatus Liberibacter africanus PTSAPSY</name>
    <dbReference type="NCBI Taxonomy" id="1277257"/>
    <lineage>
        <taxon>Bacteria</taxon>
        <taxon>Pseudomonadati</taxon>
        <taxon>Pseudomonadota</taxon>
        <taxon>Alphaproteobacteria</taxon>
        <taxon>Hyphomicrobiales</taxon>
        <taxon>Rhizobiaceae</taxon>
        <taxon>Liberibacter</taxon>
    </lineage>
</organism>
<evidence type="ECO:0000313" key="1">
    <source>
        <dbReference type="EMBL" id="AKK20404.1"/>
    </source>
</evidence>
<reference evidence="1 2" key="1">
    <citation type="journal article" date="2015" name="Genome Announc.">
        <title>Complete Genome Sequence of 'Candidatus Liberibacter africanus,' a Bacterium Associated with Citrus Huanglongbing.</title>
        <authorList>
            <person name="Lin H."/>
            <person name="Pietersen G."/>
            <person name="Han C."/>
            <person name="Read D.A."/>
            <person name="Lou B."/>
            <person name="Gupta G."/>
            <person name="Civerolo E.L."/>
        </authorList>
    </citation>
    <scope>NUCLEOTIDE SEQUENCE [LARGE SCALE GENOMIC DNA]</scope>
    <source>
        <strain evidence="1 2">PTSAPSY</strain>
    </source>
</reference>
<dbReference type="AlphaFoldDB" id="A0A0G3I3I3"/>
<evidence type="ECO:0008006" key="3">
    <source>
        <dbReference type="Google" id="ProtNLM"/>
    </source>
</evidence>
<proteinExistence type="predicted"/>
<dbReference type="EMBL" id="CP004021">
    <property type="protein sequence ID" value="AKK20404.1"/>
    <property type="molecule type" value="Genomic_DNA"/>
</dbReference>
<dbReference type="Proteomes" id="UP000035503">
    <property type="component" value="Chromosome"/>
</dbReference>
<dbReference type="InterPro" id="IPR045565">
    <property type="entry name" value="Phage_capsid_2"/>
</dbReference>
<sequence length="330" mass="36151">MTQNFDSIPLPNVKSKISLLLKSKISLLLNGNKTGIIGCTDVINNVDGDSFSAYLNNGPSTAELKLGTKVPTPKIDVSNVLRIIKPKDYHDAIAIDREEDDKLTYDLAKVLGNSLLKVAESEVVRGAFGENTVDHHSSTSTKNFDPNMIIPVDYKRSPSSSVSVADKIMGASAMIKSGVDVDNADLFLALTGRAYASFFAAIKMINKDYVKYVNLENGKIRRFAGFRIISSDYMPGGKNSPKEFDAEGKITAKDSIPLKSISTAPEAKDKVKSYALFWERSGIITAFWKDIQFKILEDSKRSGAQSMYASCQLGACRSDESRVGYIEMDV</sequence>
<gene>
    <name evidence="1" type="ORF">G293_03900</name>
</gene>
<accession>A0A0G3I3I3</accession>
<evidence type="ECO:0000313" key="2">
    <source>
        <dbReference type="Proteomes" id="UP000035503"/>
    </source>
</evidence>
<dbReference type="OrthoDB" id="9771073at2"/>